<reference evidence="5 6" key="1">
    <citation type="submission" date="2019-02" db="EMBL/GenBank/DDBJ databases">
        <title>Bacterial novel species Emticicia sp. 17J42-9 isolated from soil.</title>
        <authorList>
            <person name="Jung H.-Y."/>
        </authorList>
    </citation>
    <scope>NUCLEOTIDE SEQUENCE [LARGE SCALE GENOMIC DNA]</scope>
    <source>
        <strain evidence="5 6">17J42-9</strain>
    </source>
</reference>
<evidence type="ECO:0000313" key="5">
    <source>
        <dbReference type="EMBL" id="RYU95172.1"/>
    </source>
</evidence>
<evidence type="ECO:0000256" key="2">
    <source>
        <dbReference type="ARBA" id="ARBA00022723"/>
    </source>
</evidence>
<keyword evidence="6" id="KW-1185">Reference proteome</keyword>
<evidence type="ECO:0000313" key="6">
    <source>
        <dbReference type="Proteomes" id="UP000293162"/>
    </source>
</evidence>
<dbReference type="Proteomes" id="UP000293162">
    <property type="component" value="Unassembled WGS sequence"/>
</dbReference>
<evidence type="ECO:0000256" key="3">
    <source>
        <dbReference type="ARBA" id="ARBA00023239"/>
    </source>
</evidence>
<dbReference type="PANTHER" id="PTHR30502">
    <property type="entry name" value="2-KETO-3-DEOXY-L-RHAMNONATE ALDOLASE"/>
    <property type="match status" value="1"/>
</dbReference>
<comment type="similarity">
    <text evidence="1">Belongs to the HpcH/HpaI aldolase family.</text>
</comment>
<evidence type="ECO:0000256" key="1">
    <source>
        <dbReference type="ARBA" id="ARBA00005568"/>
    </source>
</evidence>
<feature type="domain" description="HpcH/HpaI aldolase/citrate lyase" evidence="4">
    <location>
        <begin position="20"/>
        <end position="238"/>
    </location>
</feature>
<dbReference type="GO" id="GO:0046872">
    <property type="term" value="F:metal ion binding"/>
    <property type="evidence" value="ECO:0007669"/>
    <property type="project" value="UniProtKB-KW"/>
</dbReference>
<organism evidence="5 6">
    <name type="scientific">Emticicia agri</name>
    <dbReference type="NCBI Taxonomy" id="2492393"/>
    <lineage>
        <taxon>Bacteria</taxon>
        <taxon>Pseudomonadati</taxon>
        <taxon>Bacteroidota</taxon>
        <taxon>Cytophagia</taxon>
        <taxon>Cytophagales</taxon>
        <taxon>Leadbetterellaceae</taxon>
        <taxon>Emticicia</taxon>
    </lineage>
</organism>
<dbReference type="GO" id="GO:0016832">
    <property type="term" value="F:aldehyde-lyase activity"/>
    <property type="evidence" value="ECO:0007669"/>
    <property type="project" value="TreeGrafter"/>
</dbReference>
<dbReference type="RefSeq" id="WP_130021421.1">
    <property type="nucleotide sequence ID" value="NZ_SEWF01000017.1"/>
</dbReference>
<dbReference type="InterPro" id="IPR005000">
    <property type="entry name" value="Aldolase/citrate-lyase_domain"/>
</dbReference>
<comment type="caution">
    <text evidence="5">The sequence shown here is derived from an EMBL/GenBank/DDBJ whole genome shotgun (WGS) entry which is preliminary data.</text>
</comment>
<dbReference type="SUPFAM" id="SSF51621">
    <property type="entry name" value="Phosphoenolpyruvate/pyruvate domain"/>
    <property type="match status" value="1"/>
</dbReference>
<name>A0A4Q5LZA5_9BACT</name>
<dbReference type="PANTHER" id="PTHR30502:SF0">
    <property type="entry name" value="PHOSPHOENOLPYRUVATE CARBOXYLASE FAMILY PROTEIN"/>
    <property type="match status" value="1"/>
</dbReference>
<keyword evidence="3" id="KW-0456">Lyase</keyword>
<dbReference type="GO" id="GO:0005737">
    <property type="term" value="C:cytoplasm"/>
    <property type="evidence" value="ECO:0007669"/>
    <property type="project" value="TreeGrafter"/>
</dbReference>
<accession>A0A4Q5LZA5</accession>
<gene>
    <name evidence="5" type="ORF">EWM59_13045</name>
</gene>
<dbReference type="AlphaFoldDB" id="A0A4Q5LZA5"/>
<protein>
    <submittedName>
        <fullName evidence="5">2,4-dihydroxyhept-2-ene-1,7-dioic acid aldolase</fullName>
    </submittedName>
</protein>
<dbReference type="InterPro" id="IPR040442">
    <property type="entry name" value="Pyrv_kinase-like_dom_sf"/>
</dbReference>
<dbReference type="OrthoDB" id="86160at2"/>
<dbReference type="Gene3D" id="3.20.20.60">
    <property type="entry name" value="Phosphoenolpyruvate-binding domains"/>
    <property type="match status" value="1"/>
</dbReference>
<sequence>MRPNRLKQLWKEDKTVVNAWVTIPSSWTAEVVAHSGFDAMTIDAQHGLASDHMTILNMFQAISTTDTVPLVRVQWNEPASHMKMLDMGAYGIICPMINTREESESFVGACRYVPDGYRSFGPVRASVYGGEGYFEKSTEEIVTMSMIETAEALKNVEDIALTPTMTGLYIGPWDLSISMRRPRQGDFDDVELLKAFDKVLNACAKNNLIAGIQCPSPEVAIRMSEMGFRFVTAANDTTLLKQGAVDTIKRFHHKPTDEPKNVDNPYA</sequence>
<dbReference type="EMBL" id="SEWF01000017">
    <property type="protein sequence ID" value="RYU95172.1"/>
    <property type="molecule type" value="Genomic_DNA"/>
</dbReference>
<dbReference type="Pfam" id="PF03328">
    <property type="entry name" value="HpcH_HpaI"/>
    <property type="match status" value="1"/>
</dbReference>
<proteinExistence type="inferred from homology"/>
<evidence type="ECO:0000259" key="4">
    <source>
        <dbReference type="Pfam" id="PF03328"/>
    </source>
</evidence>
<keyword evidence="2" id="KW-0479">Metal-binding</keyword>
<dbReference type="InterPro" id="IPR050251">
    <property type="entry name" value="HpcH-HpaI_aldolase"/>
</dbReference>
<dbReference type="InterPro" id="IPR015813">
    <property type="entry name" value="Pyrv/PenolPyrv_kinase-like_dom"/>
</dbReference>